<name>A0A9X1D9A5_9SPHN</name>
<comment type="similarity">
    <text evidence="1 2">Belongs to the complex I subunit 6 family.</text>
</comment>
<comment type="catalytic activity">
    <reaction evidence="2">
        <text>a quinone + NADH + 5 H(+)(in) = a quinol + NAD(+) + 4 H(+)(out)</text>
        <dbReference type="Rhea" id="RHEA:57888"/>
        <dbReference type="ChEBI" id="CHEBI:15378"/>
        <dbReference type="ChEBI" id="CHEBI:24646"/>
        <dbReference type="ChEBI" id="CHEBI:57540"/>
        <dbReference type="ChEBI" id="CHEBI:57945"/>
        <dbReference type="ChEBI" id="CHEBI:132124"/>
    </reaction>
</comment>
<feature type="region of interest" description="Disordered" evidence="3">
    <location>
        <begin position="172"/>
        <end position="203"/>
    </location>
</feature>
<reference evidence="4" key="1">
    <citation type="submission" date="2021-05" db="EMBL/GenBank/DDBJ databases">
        <title>Genome of Sphingobium sp. strain.</title>
        <authorList>
            <person name="Fan R."/>
        </authorList>
    </citation>
    <scope>NUCLEOTIDE SEQUENCE</scope>
    <source>
        <strain evidence="4">H33</strain>
    </source>
</reference>
<dbReference type="RefSeq" id="WP_214621243.1">
    <property type="nucleotide sequence ID" value="NZ_JAHGAW010000001.1"/>
</dbReference>
<evidence type="ECO:0000256" key="1">
    <source>
        <dbReference type="ARBA" id="ARBA00005698"/>
    </source>
</evidence>
<dbReference type="GO" id="GO:0016491">
    <property type="term" value="F:oxidoreductase activity"/>
    <property type="evidence" value="ECO:0007669"/>
    <property type="project" value="UniProtKB-KW"/>
</dbReference>
<keyword evidence="2" id="KW-1003">Cell membrane</keyword>
<dbReference type="Pfam" id="PF00499">
    <property type="entry name" value="Oxidored_q3"/>
    <property type="match status" value="1"/>
</dbReference>
<dbReference type="InterPro" id="IPR001457">
    <property type="entry name" value="NADH_UbQ/plastoQ_OxRdtase_su6"/>
</dbReference>
<dbReference type="GO" id="GO:0008137">
    <property type="term" value="F:NADH dehydrogenase (ubiquinone) activity"/>
    <property type="evidence" value="ECO:0007669"/>
    <property type="project" value="UniProtKB-UniRule"/>
</dbReference>
<dbReference type="EMBL" id="JAHGAW010000001">
    <property type="protein sequence ID" value="MBT2185493.1"/>
    <property type="molecule type" value="Genomic_DNA"/>
</dbReference>
<dbReference type="Gene3D" id="1.20.120.1200">
    <property type="entry name" value="NADH-ubiquinone/plastoquinone oxidoreductase chain 6, subunit NuoJ"/>
    <property type="match status" value="1"/>
</dbReference>
<evidence type="ECO:0000313" key="5">
    <source>
        <dbReference type="Proteomes" id="UP001138757"/>
    </source>
</evidence>
<keyword evidence="2" id="KW-0472">Membrane</keyword>
<comment type="subcellular location">
    <subcellularLocation>
        <location evidence="2">Cell membrane</location>
        <topology evidence="2">Multi-pass membrane protein</topology>
    </subcellularLocation>
</comment>
<evidence type="ECO:0000313" key="4">
    <source>
        <dbReference type="EMBL" id="MBT2185493.1"/>
    </source>
</evidence>
<keyword evidence="5" id="KW-1185">Reference proteome</keyword>
<gene>
    <name evidence="4" type="ORF">KK488_00850</name>
</gene>
<dbReference type="PANTHER" id="PTHR33269:SF17">
    <property type="entry name" value="NADH-UBIQUINONE OXIDOREDUCTASE CHAIN 6"/>
    <property type="match status" value="1"/>
</dbReference>
<feature type="transmembrane region" description="Helical" evidence="2">
    <location>
        <begin position="31"/>
        <end position="48"/>
    </location>
</feature>
<keyword evidence="2" id="KW-0520">NAD</keyword>
<dbReference type="InterPro" id="IPR042106">
    <property type="entry name" value="Nuo/plastoQ_OxRdtase_6_NuoJ"/>
</dbReference>
<sequence>MIQVLAFYLFATIVVASGAMVIFARNPVHSVLWLILAFFNAAGLMVLLSAEFVAMLLVIVYVGAVAVLFLFVVMMLDIDFAQLRAGFVSYFPLGGAIAVVLLVELVLGVGAWKAGAINLGQRAARLPDATPNIEAIGQLLYTRYIFLFEAAGLILLVAMIGAIVLTHRARGGTRPQNIDRQNRRRPDEAVRNIDQPVGQGVEL</sequence>
<keyword evidence="4" id="KW-0560">Oxidoreductase</keyword>
<dbReference type="EC" id="7.1.1.-" evidence="2"/>
<keyword evidence="2" id="KW-0812">Transmembrane</keyword>
<dbReference type="PANTHER" id="PTHR33269">
    <property type="entry name" value="NADH-UBIQUINONE OXIDOREDUCTASE CHAIN 6"/>
    <property type="match status" value="1"/>
</dbReference>
<feature type="transmembrane region" description="Helical" evidence="2">
    <location>
        <begin position="88"/>
        <end position="112"/>
    </location>
</feature>
<feature type="transmembrane region" description="Helical" evidence="2">
    <location>
        <begin position="6"/>
        <end position="24"/>
    </location>
</feature>
<proteinExistence type="inferred from homology"/>
<organism evidence="4 5">
    <name type="scientific">Sphingobium nicotianae</name>
    <dbReference type="NCBI Taxonomy" id="2782607"/>
    <lineage>
        <taxon>Bacteria</taxon>
        <taxon>Pseudomonadati</taxon>
        <taxon>Pseudomonadota</taxon>
        <taxon>Alphaproteobacteria</taxon>
        <taxon>Sphingomonadales</taxon>
        <taxon>Sphingomonadaceae</taxon>
        <taxon>Sphingobium</taxon>
    </lineage>
</organism>
<dbReference type="GO" id="GO:0048038">
    <property type="term" value="F:quinone binding"/>
    <property type="evidence" value="ECO:0007669"/>
    <property type="project" value="UniProtKB-UniRule"/>
</dbReference>
<keyword evidence="2" id="KW-0874">Quinone</keyword>
<evidence type="ECO:0000256" key="2">
    <source>
        <dbReference type="RuleBase" id="RU004429"/>
    </source>
</evidence>
<feature type="transmembrane region" description="Helical" evidence="2">
    <location>
        <begin position="54"/>
        <end position="76"/>
    </location>
</feature>
<dbReference type="Proteomes" id="UP001138757">
    <property type="component" value="Unassembled WGS sequence"/>
</dbReference>
<dbReference type="GO" id="GO:0005886">
    <property type="term" value="C:plasma membrane"/>
    <property type="evidence" value="ECO:0007669"/>
    <property type="project" value="UniProtKB-SubCell"/>
</dbReference>
<comment type="caution">
    <text evidence="4">The sequence shown here is derived from an EMBL/GenBank/DDBJ whole genome shotgun (WGS) entry which is preliminary data.</text>
</comment>
<dbReference type="NCBIfam" id="NF005164">
    <property type="entry name" value="PRK06638.1-4"/>
    <property type="match status" value="1"/>
</dbReference>
<feature type="transmembrane region" description="Helical" evidence="2">
    <location>
        <begin position="144"/>
        <end position="165"/>
    </location>
</feature>
<accession>A0A9X1D9A5</accession>
<feature type="compositionally biased region" description="Basic and acidic residues" evidence="3">
    <location>
        <begin position="180"/>
        <end position="191"/>
    </location>
</feature>
<keyword evidence="2" id="KW-1133">Transmembrane helix</keyword>
<evidence type="ECO:0000256" key="3">
    <source>
        <dbReference type="SAM" id="MobiDB-lite"/>
    </source>
</evidence>
<protein>
    <recommendedName>
        <fullName evidence="2">NADH-quinone oxidoreductase subunit J</fullName>
        <ecNumber evidence="2">7.1.1.-</ecNumber>
    </recommendedName>
</protein>
<dbReference type="AlphaFoldDB" id="A0A9X1D9A5"/>
<comment type="function">
    <text evidence="2">NDH-1 shuttles electrons from NADH, via FMN and iron-sulfur (Fe-S) centers, to quinones in the respiratory chain. Couples the redox reaction to proton translocation (for every two electrons transferred, four hydrogen ions are translocated across the cytoplasmic membrane), and thus conserves the redox energy in a proton gradient.</text>
</comment>